<gene>
    <name evidence="3" type="ORF">ACFQ02_03300</name>
</gene>
<evidence type="ECO:0008006" key="5">
    <source>
        <dbReference type="Google" id="ProtNLM"/>
    </source>
</evidence>
<dbReference type="RefSeq" id="WP_380819276.1">
    <property type="nucleotide sequence ID" value="NZ_JBHTJN010000008.1"/>
</dbReference>
<proteinExistence type="predicted"/>
<dbReference type="EMBL" id="JBHTJN010000008">
    <property type="protein sequence ID" value="MFD0965880.1"/>
    <property type="molecule type" value="Genomic_DNA"/>
</dbReference>
<reference evidence="4" key="1">
    <citation type="journal article" date="2019" name="Int. J. Syst. Evol. Microbiol.">
        <title>The Global Catalogue of Microorganisms (GCM) 10K type strain sequencing project: providing services to taxonomists for standard genome sequencing and annotation.</title>
        <authorList>
            <consortium name="The Broad Institute Genomics Platform"/>
            <consortium name="The Broad Institute Genome Sequencing Center for Infectious Disease"/>
            <person name="Wu L."/>
            <person name="Ma J."/>
        </authorList>
    </citation>
    <scope>NUCLEOTIDE SEQUENCE [LARGE SCALE GENOMIC DNA]</scope>
    <source>
        <strain evidence="4">CCUG 61707</strain>
    </source>
</reference>
<evidence type="ECO:0000256" key="1">
    <source>
        <dbReference type="SAM" id="Coils"/>
    </source>
</evidence>
<evidence type="ECO:0000256" key="2">
    <source>
        <dbReference type="SAM" id="SignalP"/>
    </source>
</evidence>
<feature type="chain" id="PRO_5047541116" description="Lipoprotein" evidence="2">
    <location>
        <begin position="19"/>
        <end position="296"/>
    </location>
</feature>
<sequence>MKKLLLLLLASFMLTACSEKDKNYYINNIDEAEKKVQQCTTELEEAFLTNNKEKLVKLKKDPECLAAREAVREDKISKAEQALLLKETERKKAILEAKEKLLKEYGNTNWKLFAQSYVNTECAKKWFVGNDDYSCIAFREIYQDKVKDAKAELTKIPFVELFNQEKSYCAKDKRPHSVCDIWEKTLNEQAEEYFEQMELKELNNQETTYCDYKTSQVVCSTLNKIINKKHKEVVSQYVKDYELLKRDYNQCVMQIKNVKNNYIKQSKIMNSYPCKQTKSARMELSLPYDDFKTLME</sequence>
<feature type="signal peptide" evidence="2">
    <location>
        <begin position="1"/>
        <end position="18"/>
    </location>
</feature>
<comment type="caution">
    <text evidence="3">The sequence shown here is derived from an EMBL/GenBank/DDBJ whole genome shotgun (WGS) entry which is preliminary data.</text>
</comment>
<protein>
    <recommendedName>
        <fullName evidence="5">Lipoprotein</fullName>
    </recommendedName>
</protein>
<keyword evidence="2" id="KW-0732">Signal</keyword>
<keyword evidence="4" id="KW-1185">Reference proteome</keyword>
<name>A0ABW3I882_9PAST</name>
<organism evidence="3 4">
    <name type="scientific">Seminibacterium arietis</name>
    <dbReference type="NCBI Taxonomy" id="1173502"/>
    <lineage>
        <taxon>Bacteria</taxon>
        <taxon>Pseudomonadati</taxon>
        <taxon>Pseudomonadota</taxon>
        <taxon>Gammaproteobacteria</taxon>
        <taxon>Pasteurellales</taxon>
        <taxon>Pasteurellaceae</taxon>
        <taxon>Seminibacterium</taxon>
    </lineage>
</organism>
<evidence type="ECO:0000313" key="4">
    <source>
        <dbReference type="Proteomes" id="UP001596996"/>
    </source>
</evidence>
<feature type="coiled-coil region" evidence="1">
    <location>
        <begin position="78"/>
        <end position="105"/>
    </location>
</feature>
<evidence type="ECO:0000313" key="3">
    <source>
        <dbReference type="EMBL" id="MFD0965880.1"/>
    </source>
</evidence>
<dbReference type="PROSITE" id="PS51257">
    <property type="entry name" value="PROKAR_LIPOPROTEIN"/>
    <property type="match status" value="1"/>
</dbReference>
<accession>A0ABW3I882</accession>
<dbReference type="Proteomes" id="UP001596996">
    <property type="component" value="Unassembled WGS sequence"/>
</dbReference>
<keyword evidence="1" id="KW-0175">Coiled coil</keyword>